<reference evidence="4" key="1">
    <citation type="journal article" date="2019" name="Int. J. Syst. Evol. Microbiol.">
        <title>The Global Catalogue of Microorganisms (GCM) 10K type strain sequencing project: providing services to taxonomists for standard genome sequencing and annotation.</title>
        <authorList>
            <consortium name="The Broad Institute Genomics Platform"/>
            <consortium name="The Broad Institute Genome Sequencing Center for Infectious Disease"/>
            <person name="Wu L."/>
            <person name="Ma J."/>
        </authorList>
    </citation>
    <scope>NUCLEOTIDE SEQUENCE [LARGE SCALE GENOMIC DNA]</scope>
    <source>
        <strain evidence="4">CG52</strain>
    </source>
</reference>
<dbReference type="EMBL" id="JBHUEQ010000027">
    <property type="protein sequence ID" value="MFD1747100.1"/>
    <property type="molecule type" value="Genomic_DNA"/>
</dbReference>
<dbReference type="Gene3D" id="3.40.190.10">
    <property type="entry name" value="Periplasmic binding protein-like II"/>
    <property type="match status" value="2"/>
</dbReference>
<feature type="domain" description="Solute-binding protein family 3/N-terminal" evidence="2">
    <location>
        <begin position="25"/>
        <end position="237"/>
    </location>
</feature>
<dbReference type="RefSeq" id="WP_377403720.1">
    <property type="nucleotide sequence ID" value="NZ_JBHUEQ010000027.1"/>
</dbReference>
<protein>
    <submittedName>
        <fullName evidence="3">Substrate-binding periplasmic protein</fullName>
    </submittedName>
</protein>
<dbReference type="PANTHER" id="PTHR38834">
    <property type="entry name" value="PERIPLASMIC SUBSTRATE BINDING PROTEIN FAMILY 3"/>
    <property type="match status" value="1"/>
</dbReference>
<evidence type="ECO:0000259" key="2">
    <source>
        <dbReference type="Pfam" id="PF00497"/>
    </source>
</evidence>
<dbReference type="InterPro" id="IPR001638">
    <property type="entry name" value="Solute-binding_3/MltF_N"/>
</dbReference>
<feature type="chain" id="PRO_5045182774" evidence="1">
    <location>
        <begin position="20"/>
        <end position="242"/>
    </location>
</feature>
<feature type="signal peptide" evidence="1">
    <location>
        <begin position="1"/>
        <end position="19"/>
    </location>
</feature>
<gene>
    <name evidence="3" type="ORF">ACFSE1_16620</name>
</gene>
<dbReference type="SUPFAM" id="SSF53850">
    <property type="entry name" value="Periplasmic binding protein-like II"/>
    <property type="match status" value="1"/>
</dbReference>
<evidence type="ECO:0000256" key="1">
    <source>
        <dbReference type="SAM" id="SignalP"/>
    </source>
</evidence>
<name>A0ABW4M6X4_9HYPH</name>
<evidence type="ECO:0000313" key="3">
    <source>
        <dbReference type="EMBL" id="MFD1747100.1"/>
    </source>
</evidence>
<accession>A0ABW4M6X4</accession>
<keyword evidence="1" id="KW-0732">Signal</keyword>
<proteinExistence type="predicted"/>
<dbReference type="PANTHER" id="PTHR38834:SF3">
    <property type="entry name" value="SOLUTE-BINDING PROTEIN FAMILY 3_N-TERMINAL DOMAIN-CONTAINING PROTEIN"/>
    <property type="match status" value="1"/>
</dbReference>
<dbReference type="Proteomes" id="UP001597322">
    <property type="component" value="Unassembled WGS sequence"/>
</dbReference>
<evidence type="ECO:0000313" key="4">
    <source>
        <dbReference type="Proteomes" id="UP001597322"/>
    </source>
</evidence>
<keyword evidence="4" id="KW-1185">Reference proteome</keyword>
<dbReference type="Pfam" id="PF00497">
    <property type="entry name" value="SBP_bac_3"/>
    <property type="match status" value="1"/>
</dbReference>
<sequence length="242" mass="27455">MRPFLFACILALLPTATWASGLVFATERYPPYSYTTADGRADGAGVEIVRRIMRDLNTGTNYRIELMPWARAIALAETQANHCVFPAARTVDREQRFHWISPILTEENFLVAREDLNVDFRTLKQALDYTVATQRGDFTERLLKKHGFSRIDVSNTFELSLNKLLAGRVDLMPMFETVFNKLVDEGARLKKVLPLADEQLGIACNRRISPQLIARMQATLDTMRGSGIRDAIFQKYGLKPAR</sequence>
<organism evidence="3 4">
    <name type="scientific">Rhizobium helianthi</name>
    <dbReference type="NCBI Taxonomy" id="1132695"/>
    <lineage>
        <taxon>Bacteria</taxon>
        <taxon>Pseudomonadati</taxon>
        <taxon>Pseudomonadota</taxon>
        <taxon>Alphaproteobacteria</taxon>
        <taxon>Hyphomicrobiales</taxon>
        <taxon>Rhizobiaceae</taxon>
        <taxon>Rhizobium/Agrobacterium group</taxon>
        <taxon>Rhizobium</taxon>
    </lineage>
</organism>
<comment type="caution">
    <text evidence="3">The sequence shown here is derived from an EMBL/GenBank/DDBJ whole genome shotgun (WGS) entry which is preliminary data.</text>
</comment>